<sequence>MYQSHFGGLLDVEHDMEALRKFDGQYWKNLFDSRVGNTNWPYGSEVWSKKEWVLPRISHTSSFKDLGMIVLVSQVNRLRKMNRPVVGVGCVSTSDMELGVLPRVILQLHCLLIVQLLGFH</sequence>
<reference evidence="1" key="1">
    <citation type="submission" date="2023-02" db="EMBL/GenBank/DDBJ databases">
        <title>Genome of toxic invasive species Heracleum sosnowskyi carries increased number of genes despite the absence of recent whole-genome duplications.</title>
        <authorList>
            <person name="Schelkunov M."/>
            <person name="Shtratnikova V."/>
            <person name="Makarenko M."/>
            <person name="Klepikova A."/>
            <person name="Omelchenko D."/>
            <person name="Novikova G."/>
            <person name="Obukhova E."/>
            <person name="Bogdanov V."/>
            <person name="Penin A."/>
            <person name="Logacheva M."/>
        </authorList>
    </citation>
    <scope>NUCLEOTIDE SEQUENCE</scope>
    <source>
        <strain evidence="1">Hsosn_3</strain>
        <tissue evidence="1">Leaf</tissue>
    </source>
</reference>
<protein>
    <submittedName>
        <fullName evidence="1">Uncharacterized protein</fullName>
    </submittedName>
</protein>
<proteinExistence type="predicted"/>
<comment type="caution">
    <text evidence="1">The sequence shown here is derived from an EMBL/GenBank/DDBJ whole genome shotgun (WGS) entry which is preliminary data.</text>
</comment>
<gene>
    <name evidence="1" type="ORF">POM88_028288</name>
</gene>
<dbReference type="InterPro" id="IPR036052">
    <property type="entry name" value="TrpB-like_PALP_sf"/>
</dbReference>
<keyword evidence="2" id="KW-1185">Reference proteome</keyword>
<dbReference type="EMBL" id="JAUIZM010000006">
    <property type="protein sequence ID" value="KAK1381544.1"/>
    <property type="molecule type" value="Genomic_DNA"/>
</dbReference>
<evidence type="ECO:0000313" key="1">
    <source>
        <dbReference type="EMBL" id="KAK1381544.1"/>
    </source>
</evidence>
<dbReference type="SUPFAM" id="SSF53686">
    <property type="entry name" value="Tryptophan synthase beta subunit-like PLP-dependent enzymes"/>
    <property type="match status" value="1"/>
</dbReference>
<accession>A0AAD8MR06</accession>
<dbReference type="Proteomes" id="UP001237642">
    <property type="component" value="Unassembled WGS sequence"/>
</dbReference>
<name>A0AAD8MR06_9APIA</name>
<reference evidence="1" key="2">
    <citation type="submission" date="2023-05" db="EMBL/GenBank/DDBJ databases">
        <authorList>
            <person name="Schelkunov M.I."/>
        </authorList>
    </citation>
    <scope>NUCLEOTIDE SEQUENCE</scope>
    <source>
        <strain evidence="1">Hsosn_3</strain>
        <tissue evidence="1">Leaf</tissue>
    </source>
</reference>
<dbReference type="Gene3D" id="3.40.50.1100">
    <property type="match status" value="1"/>
</dbReference>
<dbReference type="AlphaFoldDB" id="A0AAD8MR06"/>
<evidence type="ECO:0000313" key="2">
    <source>
        <dbReference type="Proteomes" id="UP001237642"/>
    </source>
</evidence>
<organism evidence="1 2">
    <name type="scientific">Heracleum sosnowskyi</name>
    <dbReference type="NCBI Taxonomy" id="360622"/>
    <lineage>
        <taxon>Eukaryota</taxon>
        <taxon>Viridiplantae</taxon>
        <taxon>Streptophyta</taxon>
        <taxon>Embryophyta</taxon>
        <taxon>Tracheophyta</taxon>
        <taxon>Spermatophyta</taxon>
        <taxon>Magnoliopsida</taxon>
        <taxon>eudicotyledons</taxon>
        <taxon>Gunneridae</taxon>
        <taxon>Pentapetalae</taxon>
        <taxon>asterids</taxon>
        <taxon>campanulids</taxon>
        <taxon>Apiales</taxon>
        <taxon>Apiaceae</taxon>
        <taxon>Apioideae</taxon>
        <taxon>apioid superclade</taxon>
        <taxon>Tordylieae</taxon>
        <taxon>Tordyliinae</taxon>
        <taxon>Heracleum</taxon>
    </lineage>
</organism>